<evidence type="ECO:0000259" key="1">
    <source>
        <dbReference type="Pfam" id="PF07463"/>
    </source>
</evidence>
<feature type="domain" description="HNH nuclease" evidence="2">
    <location>
        <begin position="71"/>
        <end position="113"/>
    </location>
</feature>
<dbReference type="GO" id="GO:0016788">
    <property type="term" value="F:hydrolase activity, acting on ester bonds"/>
    <property type="evidence" value="ECO:0007669"/>
    <property type="project" value="InterPro"/>
</dbReference>
<reference evidence="3" key="2">
    <citation type="submission" date="2021-04" db="EMBL/GenBank/DDBJ databases">
        <authorList>
            <person name="Gilroy R."/>
        </authorList>
    </citation>
    <scope>NUCLEOTIDE SEQUENCE</scope>
    <source>
        <strain evidence="3">CHK169-2315</strain>
    </source>
</reference>
<keyword evidence="3" id="KW-0255">Endonuclease</keyword>
<organism evidence="3 4">
    <name type="scientific">Candidatus Pseudogracilibacillus intestinigallinarum</name>
    <dbReference type="NCBI Taxonomy" id="2838742"/>
    <lineage>
        <taxon>Bacteria</taxon>
        <taxon>Bacillati</taxon>
        <taxon>Bacillota</taxon>
        <taxon>Bacilli</taxon>
        <taxon>Bacillales</taxon>
        <taxon>Bacillaceae</taxon>
        <taxon>Pseudogracilibacillus</taxon>
    </lineage>
</organism>
<name>A0A9D1PKH6_9BACI</name>
<dbReference type="EMBL" id="DXHX01000021">
    <property type="protein sequence ID" value="HIV73717.1"/>
    <property type="molecule type" value="Genomic_DNA"/>
</dbReference>
<dbReference type="Proteomes" id="UP000823937">
    <property type="component" value="Unassembled WGS sequence"/>
</dbReference>
<dbReference type="InterPro" id="IPR044925">
    <property type="entry name" value="His-Me_finger_sf"/>
</dbReference>
<feature type="domain" description="NUMOD4" evidence="1">
    <location>
        <begin position="4"/>
        <end position="61"/>
    </location>
</feature>
<evidence type="ECO:0000313" key="4">
    <source>
        <dbReference type="Proteomes" id="UP000823937"/>
    </source>
</evidence>
<dbReference type="GO" id="GO:0004519">
    <property type="term" value="F:endonuclease activity"/>
    <property type="evidence" value="ECO:0007669"/>
    <property type="project" value="UniProtKB-KW"/>
</dbReference>
<dbReference type="InterPro" id="IPR010902">
    <property type="entry name" value="NUMOD4"/>
</dbReference>
<sequence length="193" mass="22183">MSNEIWKDIKGYEGIYEVSNIGKVKSCERIVIRSNGRKINFPEKIMKPSINHKGYEVIDLRKNGKRECGFVHRLVGKAFIENPNNKKQINHKNGIKTDNDVRNLEWVTNQENMIHAYKNGLKDNKKASESRKRKIDQLTLEGDFIKSYNSINDATKYTNAKNISEVCRGVRNKSGGFKWRYSTEIGGDSVVSK</sequence>
<evidence type="ECO:0000313" key="3">
    <source>
        <dbReference type="EMBL" id="HIV73717.1"/>
    </source>
</evidence>
<dbReference type="Pfam" id="PF07463">
    <property type="entry name" value="NUMOD4"/>
    <property type="match status" value="1"/>
</dbReference>
<dbReference type="InterPro" id="IPR036388">
    <property type="entry name" value="WH-like_DNA-bd_sf"/>
</dbReference>
<dbReference type="Pfam" id="PF13392">
    <property type="entry name" value="HNH_3"/>
    <property type="match status" value="1"/>
</dbReference>
<gene>
    <name evidence="3" type="ORF">H9895_01390</name>
</gene>
<dbReference type="Gene3D" id="1.10.10.10">
    <property type="entry name" value="Winged helix-like DNA-binding domain superfamily/Winged helix DNA-binding domain"/>
    <property type="match status" value="1"/>
</dbReference>
<proteinExistence type="predicted"/>
<accession>A0A9D1PKH6</accession>
<keyword evidence="3" id="KW-0378">Hydrolase</keyword>
<dbReference type="InterPro" id="IPR003615">
    <property type="entry name" value="HNH_nuc"/>
</dbReference>
<dbReference type="SUPFAM" id="SSF54060">
    <property type="entry name" value="His-Me finger endonucleases"/>
    <property type="match status" value="1"/>
</dbReference>
<dbReference type="Gene3D" id="3.90.75.20">
    <property type="match status" value="1"/>
</dbReference>
<dbReference type="AlphaFoldDB" id="A0A9D1PKH6"/>
<protein>
    <submittedName>
        <fullName evidence="3">NUMOD4 motif-containing HNH endonuclease</fullName>
    </submittedName>
</protein>
<keyword evidence="3" id="KW-0540">Nuclease</keyword>
<evidence type="ECO:0000259" key="2">
    <source>
        <dbReference type="Pfam" id="PF13392"/>
    </source>
</evidence>
<comment type="caution">
    <text evidence="3">The sequence shown here is derived from an EMBL/GenBank/DDBJ whole genome shotgun (WGS) entry which is preliminary data.</text>
</comment>
<reference evidence="3" key="1">
    <citation type="journal article" date="2021" name="PeerJ">
        <title>Extensive microbial diversity within the chicken gut microbiome revealed by metagenomics and culture.</title>
        <authorList>
            <person name="Gilroy R."/>
            <person name="Ravi A."/>
            <person name="Getino M."/>
            <person name="Pursley I."/>
            <person name="Horton D.L."/>
            <person name="Alikhan N.F."/>
            <person name="Baker D."/>
            <person name="Gharbi K."/>
            <person name="Hall N."/>
            <person name="Watson M."/>
            <person name="Adriaenssens E.M."/>
            <person name="Foster-Nyarko E."/>
            <person name="Jarju S."/>
            <person name="Secka A."/>
            <person name="Antonio M."/>
            <person name="Oren A."/>
            <person name="Chaudhuri R.R."/>
            <person name="La Ragione R."/>
            <person name="Hildebrand F."/>
            <person name="Pallen M.J."/>
        </authorList>
    </citation>
    <scope>NUCLEOTIDE SEQUENCE</scope>
    <source>
        <strain evidence="3">CHK169-2315</strain>
    </source>
</reference>